<sequence>MGDLELRMRLHVPGQVTWPMANTTNRCTDCRHFFTGDNKMPGKGRCDLVRKHSGGRDTGVQFVGEEGIACTMFSAGVHPRNKDTEQ</sequence>
<dbReference type="Proteomes" id="UP000318483">
    <property type="component" value="Chromosome"/>
</dbReference>
<name>A0A5B8IA86_9RHOB</name>
<organism evidence="1 2">
    <name type="scientific">Qingshengfaniella alkalisoli</name>
    <dbReference type="NCBI Taxonomy" id="2599296"/>
    <lineage>
        <taxon>Bacteria</taxon>
        <taxon>Pseudomonadati</taxon>
        <taxon>Pseudomonadota</taxon>
        <taxon>Alphaproteobacteria</taxon>
        <taxon>Rhodobacterales</taxon>
        <taxon>Paracoccaceae</taxon>
        <taxon>Qingshengfaniella</taxon>
    </lineage>
</organism>
<evidence type="ECO:0000313" key="2">
    <source>
        <dbReference type="Proteomes" id="UP000318483"/>
    </source>
</evidence>
<dbReference type="KEGG" id="lit:FPZ52_11120"/>
<dbReference type="EMBL" id="CP042261">
    <property type="protein sequence ID" value="QDY70116.1"/>
    <property type="molecule type" value="Genomic_DNA"/>
</dbReference>
<dbReference type="RefSeq" id="WP_146365506.1">
    <property type="nucleotide sequence ID" value="NZ_CP042261.1"/>
</dbReference>
<proteinExistence type="predicted"/>
<reference evidence="1 2" key="1">
    <citation type="submission" date="2019-07" db="EMBL/GenBank/DDBJ databases">
        <title>Litoreibacter alkalisoli sp. nov., isolated from saline-alkaline soil.</title>
        <authorList>
            <person name="Wang S."/>
            <person name="Xu L."/>
            <person name="Xing Y.-T."/>
            <person name="Sun J.-Q."/>
        </authorList>
    </citation>
    <scope>NUCLEOTIDE SEQUENCE [LARGE SCALE GENOMIC DNA]</scope>
    <source>
        <strain evidence="1 2">LN3S51</strain>
    </source>
</reference>
<keyword evidence="2" id="KW-1185">Reference proteome</keyword>
<dbReference type="OrthoDB" id="9982441at2"/>
<protein>
    <submittedName>
        <fullName evidence="1">Uncharacterized protein</fullName>
    </submittedName>
</protein>
<gene>
    <name evidence="1" type="ORF">FPZ52_11120</name>
</gene>
<evidence type="ECO:0000313" key="1">
    <source>
        <dbReference type="EMBL" id="QDY70116.1"/>
    </source>
</evidence>
<dbReference type="AlphaFoldDB" id="A0A5B8IA86"/>
<accession>A0A5B8IA86</accession>